<feature type="chain" id="PRO_5031268133" description="Outer membrane protein beta-barrel domain-containing protein" evidence="1">
    <location>
        <begin position="22"/>
        <end position="174"/>
    </location>
</feature>
<sequence length="174" mass="18437">MNRIRLVVALTVLLLPGVLKAQVGVYAAFSETKLNIANTDWIKGATFGAYYDAVHLPLVNFGVDARGSVLGGSGMTQVKSGLFGPRAVAHLPIVPLKPYVEGLIGAGQVQVGQGTAASSATHLEYGLAAGADFTFFPRLDWRVVDYQYGGFDRLNGTTGQKTISTGLVFRLPIP</sequence>
<dbReference type="AlphaFoldDB" id="A0A7Y9PGD9"/>
<evidence type="ECO:0000313" key="3">
    <source>
        <dbReference type="Proteomes" id="UP000589520"/>
    </source>
</evidence>
<organism evidence="2 3">
    <name type="scientific">Granulicella arctica</name>
    <dbReference type="NCBI Taxonomy" id="940613"/>
    <lineage>
        <taxon>Bacteria</taxon>
        <taxon>Pseudomonadati</taxon>
        <taxon>Acidobacteriota</taxon>
        <taxon>Terriglobia</taxon>
        <taxon>Terriglobales</taxon>
        <taxon>Acidobacteriaceae</taxon>
        <taxon>Granulicella</taxon>
    </lineage>
</organism>
<evidence type="ECO:0008006" key="4">
    <source>
        <dbReference type="Google" id="ProtNLM"/>
    </source>
</evidence>
<reference evidence="2 3" key="1">
    <citation type="submission" date="2020-07" db="EMBL/GenBank/DDBJ databases">
        <title>Genomic Encyclopedia of Type Strains, Phase IV (KMG-V): Genome sequencing to study the core and pangenomes of soil and plant-associated prokaryotes.</title>
        <authorList>
            <person name="Whitman W."/>
        </authorList>
    </citation>
    <scope>NUCLEOTIDE SEQUENCE [LARGE SCALE GENOMIC DNA]</scope>
    <source>
        <strain evidence="2 3">X4EP2</strain>
    </source>
</reference>
<evidence type="ECO:0000313" key="2">
    <source>
        <dbReference type="EMBL" id="NYF79396.1"/>
    </source>
</evidence>
<gene>
    <name evidence="2" type="ORF">HDF17_001683</name>
</gene>
<dbReference type="EMBL" id="JACCCW010000001">
    <property type="protein sequence ID" value="NYF79396.1"/>
    <property type="molecule type" value="Genomic_DNA"/>
</dbReference>
<dbReference type="Proteomes" id="UP000589520">
    <property type="component" value="Unassembled WGS sequence"/>
</dbReference>
<name>A0A7Y9PGD9_9BACT</name>
<comment type="caution">
    <text evidence="2">The sequence shown here is derived from an EMBL/GenBank/DDBJ whole genome shotgun (WGS) entry which is preliminary data.</text>
</comment>
<protein>
    <recommendedName>
        <fullName evidence="4">Outer membrane protein beta-barrel domain-containing protein</fullName>
    </recommendedName>
</protein>
<accession>A0A7Y9PGD9</accession>
<dbReference type="RefSeq" id="WP_179489634.1">
    <property type="nucleotide sequence ID" value="NZ_JACCCW010000001.1"/>
</dbReference>
<keyword evidence="1" id="KW-0732">Signal</keyword>
<proteinExistence type="predicted"/>
<keyword evidence="3" id="KW-1185">Reference proteome</keyword>
<evidence type="ECO:0000256" key="1">
    <source>
        <dbReference type="SAM" id="SignalP"/>
    </source>
</evidence>
<dbReference type="Gene3D" id="2.40.160.20">
    <property type="match status" value="1"/>
</dbReference>
<feature type="signal peptide" evidence="1">
    <location>
        <begin position="1"/>
        <end position="21"/>
    </location>
</feature>